<keyword evidence="2" id="KW-0238">DNA-binding</keyword>
<dbReference type="AlphaFoldDB" id="A0A4R1EYM6"/>
<dbReference type="PANTHER" id="PTHR30146:SF152">
    <property type="entry name" value="TRANSCRIPTIONAL REGULATORY PROTEIN"/>
    <property type="match status" value="1"/>
</dbReference>
<dbReference type="Proteomes" id="UP000294887">
    <property type="component" value="Unassembled WGS sequence"/>
</dbReference>
<dbReference type="GO" id="GO:0055085">
    <property type="term" value="P:transmembrane transport"/>
    <property type="evidence" value="ECO:0007669"/>
    <property type="project" value="UniProtKB-ARBA"/>
</dbReference>
<gene>
    <name evidence="5" type="ORF">EV695_3869</name>
</gene>
<dbReference type="PROSITE" id="PS50932">
    <property type="entry name" value="HTH_LACI_2"/>
    <property type="match status" value="1"/>
</dbReference>
<dbReference type="SUPFAM" id="SSF53822">
    <property type="entry name" value="Periplasmic binding protein-like I"/>
    <property type="match status" value="1"/>
</dbReference>
<dbReference type="RefSeq" id="WP_207907159.1">
    <property type="nucleotide sequence ID" value="NZ_SMFQ01000005.1"/>
</dbReference>
<dbReference type="Pfam" id="PF00356">
    <property type="entry name" value="LacI"/>
    <property type="match status" value="1"/>
</dbReference>
<dbReference type="InterPro" id="IPR000843">
    <property type="entry name" value="HTH_LacI"/>
</dbReference>
<dbReference type="Gene3D" id="3.40.50.2300">
    <property type="match status" value="2"/>
</dbReference>
<dbReference type="CDD" id="cd06307">
    <property type="entry name" value="PBP1_sugar_binding"/>
    <property type="match status" value="1"/>
</dbReference>
<dbReference type="InterPro" id="IPR028082">
    <property type="entry name" value="Peripla_BP_I"/>
</dbReference>
<dbReference type="SMART" id="SM00354">
    <property type="entry name" value="HTH_LACI"/>
    <property type="match status" value="1"/>
</dbReference>
<evidence type="ECO:0000313" key="5">
    <source>
        <dbReference type="EMBL" id="TCJ83131.1"/>
    </source>
</evidence>
<reference evidence="5 6" key="1">
    <citation type="submission" date="2019-03" db="EMBL/GenBank/DDBJ databases">
        <title>Genomic Encyclopedia of Type Strains, Phase IV (KMG-IV): sequencing the most valuable type-strain genomes for metagenomic binning, comparative biology and taxonomic classification.</title>
        <authorList>
            <person name="Goeker M."/>
        </authorList>
    </citation>
    <scope>NUCLEOTIDE SEQUENCE [LARGE SCALE GENOMIC DNA]</scope>
    <source>
        <strain evidence="5 6">DSM 24830</strain>
    </source>
</reference>
<dbReference type="CDD" id="cd01392">
    <property type="entry name" value="HTH_LacI"/>
    <property type="match status" value="1"/>
</dbReference>
<accession>A0A4R1EYM6</accession>
<name>A0A4R1EYM6_9GAMM</name>
<evidence type="ECO:0000256" key="3">
    <source>
        <dbReference type="ARBA" id="ARBA00023163"/>
    </source>
</evidence>
<dbReference type="GO" id="GO:0003700">
    <property type="term" value="F:DNA-binding transcription factor activity"/>
    <property type="evidence" value="ECO:0007669"/>
    <property type="project" value="TreeGrafter"/>
</dbReference>
<keyword evidence="1" id="KW-0805">Transcription regulation</keyword>
<feature type="domain" description="HTH lacI-type" evidence="4">
    <location>
        <begin position="10"/>
        <end position="50"/>
    </location>
</feature>
<evidence type="ECO:0000259" key="4">
    <source>
        <dbReference type="PROSITE" id="PS50932"/>
    </source>
</evidence>
<dbReference type="SUPFAM" id="SSF47413">
    <property type="entry name" value="lambda repressor-like DNA-binding domains"/>
    <property type="match status" value="1"/>
</dbReference>
<dbReference type="GO" id="GO:0000976">
    <property type="term" value="F:transcription cis-regulatory region binding"/>
    <property type="evidence" value="ECO:0007669"/>
    <property type="project" value="TreeGrafter"/>
</dbReference>
<dbReference type="InterPro" id="IPR010982">
    <property type="entry name" value="Lambda_DNA-bd_dom_sf"/>
</dbReference>
<comment type="caution">
    <text evidence="5">The sequence shown here is derived from an EMBL/GenBank/DDBJ whole genome shotgun (WGS) entry which is preliminary data.</text>
</comment>
<dbReference type="PANTHER" id="PTHR30146">
    <property type="entry name" value="LACI-RELATED TRANSCRIPTIONAL REPRESSOR"/>
    <property type="match status" value="1"/>
</dbReference>
<keyword evidence="3" id="KW-0804">Transcription</keyword>
<proteinExistence type="predicted"/>
<evidence type="ECO:0000313" key="6">
    <source>
        <dbReference type="Proteomes" id="UP000294887"/>
    </source>
</evidence>
<organism evidence="5 6">
    <name type="scientific">Cocleimonas flava</name>
    <dbReference type="NCBI Taxonomy" id="634765"/>
    <lineage>
        <taxon>Bacteria</taxon>
        <taxon>Pseudomonadati</taxon>
        <taxon>Pseudomonadota</taxon>
        <taxon>Gammaproteobacteria</taxon>
        <taxon>Thiotrichales</taxon>
        <taxon>Thiotrichaceae</taxon>
        <taxon>Cocleimonas</taxon>
    </lineage>
</organism>
<protein>
    <submittedName>
        <fullName evidence="5">LacI family transcriptional regulator</fullName>
    </submittedName>
</protein>
<dbReference type="InterPro" id="IPR025997">
    <property type="entry name" value="SBP_2_dom"/>
</dbReference>
<dbReference type="Pfam" id="PF13407">
    <property type="entry name" value="Peripla_BP_4"/>
    <property type="match status" value="1"/>
</dbReference>
<dbReference type="EMBL" id="SMFQ01000005">
    <property type="protein sequence ID" value="TCJ83131.1"/>
    <property type="molecule type" value="Genomic_DNA"/>
</dbReference>
<evidence type="ECO:0000256" key="2">
    <source>
        <dbReference type="ARBA" id="ARBA00023125"/>
    </source>
</evidence>
<keyword evidence="6" id="KW-1185">Reference proteome</keyword>
<evidence type="ECO:0000256" key="1">
    <source>
        <dbReference type="ARBA" id="ARBA00023015"/>
    </source>
</evidence>
<sequence length="342" mass="37957">MDVNVSKVWAKQSDIAEKAGVSIATVDRVINGRSGVSVTTAKRIWDAVDEIQGGSNPHKPLKFDVILPDGSGSFLNHLADNVMSLSDGYKRDGITIKCHRVRSFDPKSLAELLDKVSKKTDGIAVMPMEDPFVRESINNICNQKIPVVTMVSSFNSQRTIGHVGPNNRAAGRTSAHLISMMANNKSGSVAVFKGSQSFIYSDHQERELGFISALRDYSPQLEVIHNLETLDRYEEAYKKAIEIIEEYKDLVAIYSVGSGTRGIGRALRDSKKEKEIIWVGHELTSYSREYLLDGTMNAVINQEAAKEAQDALKILTNHYRGNESAPYPEEVKVDIFLRDNLP</sequence>
<dbReference type="Gene3D" id="1.10.260.40">
    <property type="entry name" value="lambda repressor-like DNA-binding domains"/>
    <property type="match status" value="1"/>
</dbReference>